<dbReference type="STRING" id="1806994.A0A507CHD2"/>
<evidence type="ECO:0000256" key="11">
    <source>
        <dbReference type="SAM" id="Coils"/>
    </source>
</evidence>
<feature type="coiled-coil region" evidence="11">
    <location>
        <begin position="242"/>
        <end position="290"/>
    </location>
</feature>
<name>A0A507CHD2_9FUNG</name>
<accession>A0A507CHD2</accession>
<dbReference type="Gene3D" id="1.10.510.10">
    <property type="entry name" value="Transferase(Phosphotransferase) domain 1"/>
    <property type="match status" value="1"/>
</dbReference>
<keyword evidence="3" id="KW-0132">Cell division</keyword>
<keyword evidence="7" id="KW-0067">ATP-binding</keyword>
<dbReference type="SMART" id="SM00220">
    <property type="entry name" value="S_TKc"/>
    <property type="match status" value="1"/>
</dbReference>
<sequence length="404" mass="45814">MSDKEKKQLVSEVNILRELRHPNIVRYYERFVDRENCLIYIIMEFCDGGDLASIIKRCRRENKRIPEDVIWQIFVQLLLALNECHFGGSGKSGPHPAILHRDIKPDNVLLDAHQNAKLSDFGLSRVIDCPESEFARTYVGTPFYMSPELVTETSYNMKSDIWALGCLCYELAALEPPFQAKTQAGLALKIKQGRIPPLPSQYSPDLNRCIQAMLQVNHLKRPTAADLLRVDRIKVVLRERELNQLSIELKKREDEIKKRESAIETREATLNGIEEALRRRETELEEREKAVSLQYKRILNAHFISDILARQWYAPRERTYSPNVYSSSSAMSTSPSMPTVALHTTYAALSPTNTSITRRKSMAMAGMVVSGAPSNSNVMRDITRDVGRLGLVGPSNFGGLVGHR</sequence>
<dbReference type="GO" id="GO:0007059">
    <property type="term" value="P:chromosome segregation"/>
    <property type="evidence" value="ECO:0007669"/>
    <property type="project" value="UniProtKB-ARBA"/>
</dbReference>
<dbReference type="RefSeq" id="XP_031027155.1">
    <property type="nucleotide sequence ID" value="XM_031167021.1"/>
</dbReference>
<dbReference type="EC" id="2.7.11.1" evidence="1"/>
<feature type="domain" description="Protein kinase" evidence="12">
    <location>
        <begin position="1"/>
        <end position="237"/>
    </location>
</feature>
<dbReference type="PANTHER" id="PTHR44899:SF10">
    <property type="entry name" value="NIMA-RELATED KINASE 2"/>
    <property type="match status" value="1"/>
</dbReference>
<evidence type="ECO:0000256" key="9">
    <source>
        <dbReference type="ARBA" id="ARBA00047899"/>
    </source>
</evidence>
<dbReference type="GeneID" id="42002318"/>
<dbReference type="PROSITE" id="PS00108">
    <property type="entry name" value="PROTEIN_KINASE_ST"/>
    <property type="match status" value="1"/>
</dbReference>
<evidence type="ECO:0000256" key="10">
    <source>
        <dbReference type="ARBA" id="ARBA00048679"/>
    </source>
</evidence>
<keyword evidence="14" id="KW-1185">Reference proteome</keyword>
<dbReference type="OrthoDB" id="10250725at2759"/>
<comment type="caution">
    <text evidence="13">The sequence shown here is derived from an EMBL/GenBank/DDBJ whole genome shotgun (WGS) entry which is preliminary data.</text>
</comment>
<keyword evidence="5" id="KW-0547">Nucleotide-binding</keyword>
<dbReference type="InterPro" id="IPR000719">
    <property type="entry name" value="Prot_kinase_dom"/>
</dbReference>
<gene>
    <name evidence="13" type="ORF">SmJEL517_g01093</name>
</gene>
<dbReference type="InterPro" id="IPR011009">
    <property type="entry name" value="Kinase-like_dom_sf"/>
</dbReference>
<reference evidence="13 14" key="1">
    <citation type="journal article" date="2019" name="Sci. Rep.">
        <title>Comparative genomics of chytrid fungi reveal insights into the obligate biotrophic and pathogenic lifestyle of Synchytrium endobioticum.</title>
        <authorList>
            <person name="van de Vossenberg B.T.L.H."/>
            <person name="Warris S."/>
            <person name="Nguyen H.D.T."/>
            <person name="van Gent-Pelzer M.P.E."/>
            <person name="Joly D.L."/>
            <person name="van de Geest H.C."/>
            <person name="Bonants P.J.M."/>
            <person name="Smith D.S."/>
            <person name="Levesque C.A."/>
            <person name="van der Lee T.A.J."/>
        </authorList>
    </citation>
    <scope>NUCLEOTIDE SEQUENCE [LARGE SCALE GENOMIC DNA]</scope>
    <source>
        <strain evidence="13 14">JEL517</strain>
    </source>
</reference>
<keyword evidence="4" id="KW-0808">Transferase</keyword>
<evidence type="ECO:0000256" key="1">
    <source>
        <dbReference type="ARBA" id="ARBA00012513"/>
    </source>
</evidence>
<dbReference type="EMBL" id="QEAO01000003">
    <property type="protein sequence ID" value="TPX37085.1"/>
    <property type="molecule type" value="Genomic_DNA"/>
</dbReference>
<protein>
    <recommendedName>
        <fullName evidence="1">non-specific serine/threonine protein kinase</fullName>
        <ecNumber evidence="1">2.7.11.1</ecNumber>
    </recommendedName>
</protein>
<dbReference type="PROSITE" id="PS50011">
    <property type="entry name" value="PROTEIN_KINASE_DOM"/>
    <property type="match status" value="1"/>
</dbReference>
<evidence type="ECO:0000256" key="4">
    <source>
        <dbReference type="ARBA" id="ARBA00022679"/>
    </source>
</evidence>
<comment type="catalytic activity">
    <reaction evidence="9">
        <text>L-threonyl-[protein] + ATP = O-phospho-L-threonyl-[protein] + ADP + H(+)</text>
        <dbReference type="Rhea" id="RHEA:46608"/>
        <dbReference type="Rhea" id="RHEA-COMP:11060"/>
        <dbReference type="Rhea" id="RHEA-COMP:11605"/>
        <dbReference type="ChEBI" id="CHEBI:15378"/>
        <dbReference type="ChEBI" id="CHEBI:30013"/>
        <dbReference type="ChEBI" id="CHEBI:30616"/>
        <dbReference type="ChEBI" id="CHEBI:61977"/>
        <dbReference type="ChEBI" id="CHEBI:456216"/>
        <dbReference type="EC" id="2.7.11.1"/>
    </reaction>
</comment>
<dbReference type="InterPro" id="IPR051131">
    <property type="entry name" value="NEK_Ser/Thr_kinase_NIMA"/>
</dbReference>
<dbReference type="GO" id="GO:0005634">
    <property type="term" value="C:nucleus"/>
    <property type="evidence" value="ECO:0007669"/>
    <property type="project" value="UniProtKB-ARBA"/>
</dbReference>
<keyword evidence="11" id="KW-0175">Coiled coil</keyword>
<dbReference type="GO" id="GO:0051301">
    <property type="term" value="P:cell division"/>
    <property type="evidence" value="ECO:0007669"/>
    <property type="project" value="UniProtKB-KW"/>
</dbReference>
<dbReference type="AlphaFoldDB" id="A0A507CHD2"/>
<evidence type="ECO:0000313" key="13">
    <source>
        <dbReference type="EMBL" id="TPX37085.1"/>
    </source>
</evidence>
<evidence type="ECO:0000256" key="2">
    <source>
        <dbReference type="ARBA" id="ARBA00022527"/>
    </source>
</evidence>
<dbReference type="GO" id="GO:0005524">
    <property type="term" value="F:ATP binding"/>
    <property type="evidence" value="ECO:0007669"/>
    <property type="project" value="UniProtKB-KW"/>
</dbReference>
<keyword evidence="2" id="KW-0723">Serine/threonine-protein kinase</keyword>
<evidence type="ECO:0000259" key="12">
    <source>
        <dbReference type="PROSITE" id="PS50011"/>
    </source>
</evidence>
<dbReference type="Pfam" id="PF00069">
    <property type="entry name" value="Pkinase"/>
    <property type="match status" value="1"/>
</dbReference>
<evidence type="ECO:0000256" key="3">
    <source>
        <dbReference type="ARBA" id="ARBA00022618"/>
    </source>
</evidence>
<comment type="catalytic activity">
    <reaction evidence="10">
        <text>L-seryl-[protein] + ATP = O-phospho-L-seryl-[protein] + ADP + H(+)</text>
        <dbReference type="Rhea" id="RHEA:17989"/>
        <dbReference type="Rhea" id="RHEA-COMP:9863"/>
        <dbReference type="Rhea" id="RHEA-COMP:11604"/>
        <dbReference type="ChEBI" id="CHEBI:15378"/>
        <dbReference type="ChEBI" id="CHEBI:29999"/>
        <dbReference type="ChEBI" id="CHEBI:30616"/>
        <dbReference type="ChEBI" id="CHEBI:83421"/>
        <dbReference type="ChEBI" id="CHEBI:456216"/>
        <dbReference type="EC" id="2.7.11.1"/>
    </reaction>
</comment>
<dbReference type="InterPro" id="IPR008271">
    <property type="entry name" value="Ser/Thr_kinase_AS"/>
</dbReference>
<evidence type="ECO:0000256" key="8">
    <source>
        <dbReference type="ARBA" id="ARBA00023306"/>
    </source>
</evidence>
<evidence type="ECO:0000313" key="14">
    <source>
        <dbReference type="Proteomes" id="UP000319731"/>
    </source>
</evidence>
<dbReference type="Proteomes" id="UP000319731">
    <property type="component" value="Unassembled WGS sequence"/>
</dbReference>
<dbReference type="PANTHER" id="PTHR44899">
    <property type="entry name" value="CAMK FAMILY PROTEIN KINASE"/>
    <property type="match status" value="1"/>
</dbReference>
<evidence type="ECO:0000256" key="5">
    <source>
        <dbReference type="ARBA" id="ARBA00022741"/>
    </source>
</evidence>
<dbReference type="FunFam" id="3.30.200.20:FF:000151">
    <property type="entry name" value="G2-specific protein kinase nimA"/>
    <property type="match status" value="1"/>
</dbReference>
<organism evidence="13 14">
    <name type="scientific">Synchytrium microbalum</name>
    <dbReference type="NCBI Taxonomy" id="1806994"/>
    <lineage>
        <taxon>Eukaryota</taxon>
        <taxon>Fungi</taxon>
        <taxon>Fungi incertae sedis</taxon>
        <taxon>Chytridiomycota</taxon>
        <taxon>Chytridiomycota incertae sedis</taxon>
        <taxon>Chytridiomycetes</taxon>
        <taxon>Synchytriales</taxon>
        <taxon>Synchytriaceae</taxon>
        <taxon>Synchytrium</taxon>
    </lineage>
</organism>
<keyword evidence="8" id="KW-0131">Cell cycle</keyword>
<dbReference type="GO" id="GO:0004674">
    <property type="term" value="F:protein serine/threonine kinase activity"/>
    <property type="evidence" value="ECO:0007669"/>
    <property type="project" value="UniProtKB-KW"/>
</dbReference>
<proteinExistence type="predicted"/>
<dbReference type="SUPFAM" id="SSF56112">
    <property type="entry name" value="Protein kinase-like (PK-like)"/>
    <property type="match status" value="1"/>
</dbReference>
<keyword evidence="6" id="KW-0418">Kinase</keyword>
<evidence type="ECO:0000256" key="7">
    <source>
        <dbReference type="ARBA" id="ARBA00022840"/>
    </source>
</evidence>
<evidence type="ECO:0000256" key="6">
    <source>
        <dbReference type="ARBA" id="ARBA00022777"/>
    </source>
</evidence>
<dbReference type="CDD" id="cd08217">
    <property type="entry name" value="STKc_Nek2"/>
    <property type="match status" value="1"/>
</dbReference>
<dbReference type="GO" id="GO:0000278">
    <property type="term" value="P:mitotic cell cycle"/>
    <property type="evidence" value="ECO:0007669"/>
    <property type="project" value="UniProtKB-ARBA"/>
</dbReference>
<dbReference type="Gene3D" id="3.30.200.20">
    <property type="entry name" value="Phosphorylase Kinase, domain 1"/>
    <property type="match status" value="1"/>
</dbReference>